<feature type="compositionally biased region" description="Low complexity" evidence="1">
    <location>
        <begin position="404"/>
        <end position="417"/>
    </location>
</feature>
<organism evidence="2 3">
    <name type="scientific">Clathrospora elynae</name>
    <dbReference type="NCBI Taxonomy" id="706981"/>
    <lineage>
        <taxon>Eukaryota</taxon>
        <taxon>Fungi</taxon>
        <taxon>Dikarya</taxon>
        <taxon>Ascomycota</taxon>
        <taxon>Pezizomycotina</taxon>
        <taxon>Dothideomycetes</taxon>
        <taxon>Pleosporomycetidae</taxon>
        <taxon>Pleosporales</taxon>
        <taxon>Diademaceae</taxon>
        <taxon>Clathrospora</taxon>
    </lineage>
</organism>
<keyword evidence="3" id="KW-1185">Reference proteome</keyword>
<accession>A0A6A5SHG7</accession>
<dbReference type="InterPro" id="IPR004354">
    <property type="entry name" value="Meiotic_Rec114"/>
</dbReference>
<proteinExistence type="predicted"/>
<feature type="compositionally biased region" description="Polar residues" evidence="1">
    <location>
        <begin position="375"/>
        <end position="395"/>
    </location>
</feature>
<dbReference type="Pfam" id="PF03525">
    <property type="entry name" value="Meiotic_rec114"/>
    <property type="match status" value="1"/>
</dbReference>
<dbReference type="EMBL" id="ML976095">
    <property type="protein sequence ID" value="KAF1938819.1"/>
    <property type="molecule type" value="Genomic_DNA"/>
</dbReference>
<feature type="region of interest" description="Disordered" evidence="1">
    <location>
        <begin position="446"/>
        <end position="475"/>
    </location>
</feature>
<evidence type="ECO:0000313" key="3">
    <source>
        <dbReference type="Proteomes" id="UP000800038"/>
    </source>
</evidence>
<feature type="region of interest" description="Disordered" evidence="1">
    <location>
        <begin position="276"/>
        <end position="341"/>
    </location>
</feature>
<dbReference type="GO" id="GO:0007131">
    <property type="term" value="P:reciprocal meiotic recombination"/>
    <property type="evidence" value="ECO:0007669"/>
    <property type="project" value="InterPro"/>
</dbReference>
<protein>
    <submittedName>
        <fullName evidence="2">Uncharacterized protein</fullName>
    </submittedName>
</protein>
<feature type="region of interest" description="Disordered" evidence="1">
    <location>
        <begin position="136"/>
        <end position="160"/>
    </location>
</feature>
<feature type="compositionally biased region" description="Polar residues" evidence="1">
    <location>
        <begin position="136"/>
        <end position="151"/>
    </location>
</feature>
<feature type="compositionally biased region" description="Polar residues" evidence="1">
    <location>
        <begin position="446"/>
        <end position="468"/>
    </location>
</feature>
<evidence type="ECO:0000256" key="1">
    <source>
        <dbReference type="SAM" id="MobiDB-lite"/>
    </source>
</evidence>
<dbReference type="Proteomes" id="UP000800038">
    <property type="component" value="Unassembled WGS sequence"/>
</dbReference>
<evidence type="ECO:0000313" key="2">
    <source>
        <dbReference type="EMBL" id="KAF1938819.1"/>
    </source>
</evidence>
<sequence length="527" mass="58053">MLSLPLAKLSWAQDTDPNEQKFGWQHETHDLTFVLDSYGARASSQLLKVVQGTQVRHLIELERLISEGDEMARLMQERGVQMQAEQLPMSAIVRCPLLAIRWQLPNKKVRRAQLKFKSSEDFDVAYKHLHQLGLRMSSSKEAQAQSRSATPSPERVPSHRPTLTAIAHPEQSTRGSLSCPPSRLAEISSRPYTAVDAPTFPESHLQEAAHVRPMSAAAGHHREEHSTSSAFPDPLAPPIYFARPSSATSDVLGHTPNSMNFSSHDRFIPTIEEVPRASSERPETAMLFNRPDTAEALPPRRELPFQRLSEPLSSGSDSARPPSRPSTGLMGPPPLPARVINLRPSSSRGAIQETELPPLPQPTVIGKTPLQMQAIQQPPRTPNQDQNTPQRTGTSPYEDIENRPLSSSSPASSPLSLKRSCSTALPTSRPLKTLSNAAQNLRRTMSQNAPATPPTSEATFQDPSSSGIGPTVRRNDNDSLAAYAMQSEEGRRAALNEFVFRHLESDDFLTLVEDMETCWARAALGMQ</sequence>
<feature type="region of interest" description="Disordered" evidence="1">
    <location>
        <begin position="375"/>
        <end position="433"/>
    </location>
</feature>
<dbReference type="OrthoDB" id="5360255at2759"/>
<dbReference type="AlphaFoldDB" id="A0A6A5SHG7"/>
<reference evidence="2" key="1">
    <citation type="journal article" date="2020" name="Stud. Mycol.">
        <title>101 Dothideomycetes genomes: a test case for predicting lifestyles and emergence of pathogens.</title>
        <authorList>
            <person name="Haridas S."/>
            <person name="Albert R."/>
            <person name="Binder M."/>
            <person name="Bloem J."/>
            <person name="Labutti K."/>
            <person name="Salamov A."/>
            <person name="Andreopoulos B."/>
            <person name="Baker S."/>
            <person name="Barry K."/>
            <person name="Bills G."/>
            <person name="Bluhm B."/>
            <person name="Cannon C."/>
            <person name="Castanera R."/>
            <person name="Culley D."/>
            <person name="Daum C."/>
            <person name="Ezra D."/>
            <person name="Gonzalez J."/>
            <person name="Henrissat B."/>
            <person name="Kuo A."/>
            <person name="Liang C."/>
            <person name="Lipzen A."/>
            <person name="Lutzoni F."/>
            <person name="Magnuson J."/>
            <person name="Mondo S."/>
            <person name="Nolan M."/>
            <person name="Ohm R."/>
            <person name="Pangilinan J."/>
            <person name="Park H.-J."/>
            <person name="Ramirez L."/>
            <person name="Alfaro M."/>
            <person name="Sun H."/>
            <person name="Tritt A."/>
            <person name="Yoshinaga Y."/>
            <person name="Zwiers L.-H."/>
            <person name="Turgeon B."/>
            <person name="Goodwin S."/>
            <person name="Spatafora J."/>
            <person name="Crous P."/>
            <person name="Grigoriev I."/>
        </authorList>
    </citation>
    <scope>NUCLEOTIDE SEQUENCE</scope>
    <source>
        <strain evidence="2">CBS 161.51</strain>
    </source>
</reference>
<gene>
    <name evidence="2" type="ORF">EJ02DRAFT_353707</name>
</gene>
<name>A0A6A5SHG7_9PLEO</name>